<sequence length="274" mass="30992">MPDAGWTPIANTAHRDYGLSWRARGLLGELLSYPDGWDTNVDKLVEAGRRYGNFTEGRAAMRTAMKELADRGYVQYVREADAKGKWTTVVVVSDVRITAGRADVPETGTSDIRDVGEPGRRETGTSEDRSVTTKTDTNTETKTDLQRSGDEHSESLASLALASDEASSDDENDEASRVLNNVYRVIDNMDPDLRRRHLLAVERKRPKIYRECRKAAIEQLERADPEVLKGSRSAMAIDRLSYKWMAQHYSPRWPQWFSQPLEVAWREMGMPRAA</sequence>
<dbReference type="RefSeq" id="WP_375733379.1">
    <property type="nucleotide sequence ID" value="NZ_JBCGDC010000011.1"/>
</dbReference>
<organism evidence="2 3">
    <name type="scientific">Polymorphospora lycopeni</name>
    <dbReference type="NCBI Taxonomy" id="3140240"/>
    <lineage>
        <taxon>Bacteria</taxon>
        <taxon>Bacillati</taxon>
        <taxon>Actinomycetota</taxon>
        <taxon>Actinomycetes</taxon>
        <taxon>Micromonosporales</taxon>
        <taxon>Micromonosporaceae</taxon>
        <taxon>Polymorphospora</taxon>
    </lineage>
</organism>
<protein>
    <submittedName>
        <fullName evidence="2">Uncharacterized protein</fullName>
    </submittedName>
</protein>
<keyword evidence="3" id="KW-1185">Reference proteome</keyword>
<reference evidence="2 3" key="1">
    <citation type="submission" date="2024-04" db="EMBL/GenBank/DDBJ databases">
        <title>Polymorphospora sp. isolated from Baiyangdian Lake in Xiong'an New Area.</title>
        <authorList>
            <person name="Zhang X."/>
            <person name="Liu J."/>
        </authorList>
    </citation>
    <scope>NUCLEOTIDE SEQUENCE [LARGE SCALE GENOMIC DNA]</scope>
    <source>
        <strain evidence="2 3">2-325</strain>
    </source>
</reference>
<evidence type="ECO:0000313" key="2">
    <source>
        <dbReference type="EMBL" id="MFB6392663.1"/>
    </source>
</evidence>
<accession>A0ABV5CKY3</accession>
<comment type="caution">
    <text evidence="2">The sequence shown here is derived from an EMBL/GenBank/DDBJ whole genome shotgun (WGS) entry which is preliminary data.</text>
</comment>
<evidence type="ECO:0000313" key="3">
    <source>
        <dbReference type="Proteomes" id="UP001582793"/>
    </source>
</evidence>
<feature type="compositionally biased region" description="Basic and acidic residues" evidence="1">
    <location>
        <begin position="111"/>
        <end position="154"/>
    </location>
</feature>
<feature type="region of interest" description="Disordered" evidence="1">
    <location>
        <begin position="102"/>
        <end position="156"/>
    </location>
</feature>
<dbReference type="EMBL" id="JBCGDC010000011">
    <property type="protein sequence ID" value="MFB6392663.1"/>
    <property type="molecule type" value="Genomic_DNA"/>
</dbReference>
<dbReference type="Proteomes" id="UP001582793">
    <property type="component" value="Unassembled WGS sequence"/>
</dbReference>
<gene>
    <name evidence="2" type="ORF">AAFH96_06025</name>
</gene>
<evidence type="ECO:0000256" key="1">
    <source>
        <dbReference type="SAM" id="MobiDB-lite"/>
    </source>
</evidence>
<name>A0ABV5CKY3_9ACTN</name>
<proteinExistence type="predicted"/>